<dbReference type="PROSITE" id="PS51677">
    <property type="entry name" value="NODB"/>
    <property type="match status" value="1"/>
</dbReference>
<dbReference type="PANTHER" id="PTHR10587">
    <property type="entry name" value="GLYCOSYL TRANSFERASE-RELATED"/>
    <property type="match status" value="1"/>
</dbReference>
<evidence type="ECO:0000259" key="2">
    <source>
        <dbReference type="PROSITE" id="PS51677"/>
    </source>
</evidence>
<evidence type="ECO:0000313" key="4">
    <source>
        <dbReference type="Proteomes" id="UP001238088"/>
    </source>
</evidence>
<dbReference type="InterPro" id="IPR002509">
    <property type="entry name" value="NODB_dom"/>
</dbReference>
<keyword evidence="1" id="KW-1133">Transmembrane helix</keyword>
<evidence type="ECO:0000256" key="1">
    <source>
        <dbReference type="SAM" id="Phobius"/>
    </source>
</evidence>
<name>A0ABU0ARC6_9BACI</name>
<comment type="caution">
    <text evidence="3">The sequence shown here is derived from an EMBL/GenBank/DDBJ whole genome shotgun (WGS) entry which is preliminary data.</text>
</comment>
<dbReference type="InterPro" id="IPR050248">
    <property type="entry name" value="Polysacc_deacetylase_ArnD"/>
</dbReference>
<dbReference type="EMBL" id="JAUSUB010000052">
    <property type="protein sequence ID" value="MDQ0273826.1"/>
    <property type="molecule type" value="Genomic_DNA"/>
</dbReference>
<dbReference type="Pfam" id="PF01522">
    <property type="entry name" value="Polysacc_deac_1"/>
    <property type="match status" value="1"/>
</dbReference>
<dbReference type="InterPro" id="IPR011330">
    <property type="entry name" value="Glyco_hydro/deAcase_b/a-brl"/>
</dbReference>
<keyword evidence="1" id="KW-0472">Membrane</keyword>
<feature type="transmembrane region" description="Helical" evidence="1">
    <location>
        <begin position="6"/>
        <end position="23"/>
    </location>
</feature>
<accession>A0ABU0ARC6</accession>
<keyword evidence="1" id="KW-0812">Transmembrane</keyword>
<dbReference type="RefSeq" id="WP_307480442.1">
    <property type="nucleotide sequence ID" value="NZ_JAUSUB010000052.1"/>
</dbReference>
<proteinExistence type="predicted"/>
<dbReference type="EC" id="3.5.1.41" evidence="3"/>
<organism evidence="3 4">
    <name type="scientific">Cytobacillus purgationiresistens</name>
    <dbReference type="NCBI Taxonomy" id="863449"/>
    <lineage>
        <taxon>Bacteria</taxon>
        <taxon>Bacillati</taxon>
        <taxon>Bacillota</taxon>
        <taxon>Bacilli</taxon>
        <taxon>Bacillales</taxon>
        <taxon>Bacillaceae</taxon>
        <taxon>Cytobacillus</taxon>
    </lineage>
</organism>
<sequence length="237" mass="26957">MNKKIIIYVLSAVVVIALLFGTYKLMNARTHQAFGTIISEVETDQKVVALTFDDGPSRNVGSIISLLRTYNVKATFFLIGNEMEQYPEETRAIVEAGHQVGNHTFSHDRMVFKTPSFIKKEIEKTNKLIKEAGYEEEIDFRPPNGKKLFILPYYLNKQGIDTITWNLEPDSFFTNANDKINYVEENIHEGSIILMHPLYDQSGTALEAIEGIIQSLLSKGYTFVTVEEMKQLHGERS</sequence>
<protein>
    <submittedName>
        <fullName evidence="3">Chitin deacetylase</fullName>
        <ecNumber evidence="3">3.5.1.41</ecNumber>
    </submittedName>
</protein>
<dbReference type="GO" id="GO:0004099">
    <property type="term" value="F:chitin deacetylase activity"/>
    <property type="evidence" value="ECO:0007669"/>
    <property type="project" value="UniProtKB-EC"/>
</dbReference>
<dbReference type="PANTHER" id="PTHR10587:SF125">
    <property type="entry name" value="POLYSACCHARIDE DEACETYLASE YHEN-RELATED"/>
    <property type="match status" value="1"/>
</dbReference>
<keyword evidence="4" id="KW-1185">Reference proteome</keyword>
<gene>
    <name evidence="3" type="ORF">J2S17_005775</name>
</gene>
<reference evidence="3 4" key="1">
    <citation type="submission" date="2023-07" db="EMBL/GenBank/DDBJ databases">
        <title>Genomic Encyclopedia of Type Strains, Phase IV (KMG-IV): sequencing the most valuable type-strain genomes for metagenomic binning, comparative biology and taxonomic classification.</title>
        <authorList>
            <person name="Goeker M."/>
        </authorList>
    </citation>
    <scope>NUCLEOTIDE SEQUENCE [LARGE SCALE GENOMIC DNA]</scope>
    <source>
        <strain evidence="3 4">DSM 23494</strain>
    </source>
</reference>
<dbReference type="SUPFAM" id="SSF88713">
    <property type="entry name" value="Glycoside hydrolase/deacetylase"/>
    <property type="match status" value="1"/>
</dbReference>
<keyword evidence="3" id="KW-0378">Hydrolase</keyword>
<dbReference type="Proteomes" id="UP001238088">
    <property type="component" value="Unassembled WGS sequence"/>
</dbReference>
<feature type="domain" description="NodB homology" evidence="2">
    <location>
        <begin position="46"/>
        <end position="224"/>
    </location>
</feature>
<dbReference type="Gene3D" id="3.20.20.370">
    <property type="entry name" value="Glycoside hydrolase/deacetylase"/>
    <property type="match status" value="1"/>
</dbReference>
<evidence type="ECO:0000313" key="3">
    <source>
        <dbReference type="EMBL" id="MDQ0273826.1"/>
    </source>
</evidence>